<organism evidence="2 3">
    <name type="scientific">Eptatretus burgeri</name>
    <name type="common">Inshore hagfish</name>
    <dbReference type="NCBI Taxonomy" id="7764"/>
    <lineage>
        <taxon>Eukaryota</taxon>
        <taxon>Metazoa</taxon>
        <taxon>Chordata</taxon>
        <taxon>Craniata</taxon>
        <taxon>Vertebrata</taxon>
        <taxon>Cyclostomata</taxon>
        <taxon>Myxini</taxon>
        <taxon>Myxiniformes</taxon>
        <taxon>Myxinidae</taxon>
        <taxon>Eptatretinae</taxon>
        <taxon>Eptatretus</taxon>
    </lineage>
</organism>
<sequence>MEHLRVRLKMDEIDFASNHEKLVYLKNNHSQLIFHEPLHKSSLAMREAELQECLTGLQSRQAEALAAFFRESHVYAELLHGISALYSKLRGILMTTPYSFCDEEDKGSKGSEAERLEHRSPIKSLKGEHDAHPGRVHEADFVETPTSNGLDPMEMLEFCEERLLQLSAATVDVSVDLHDAAVKEKIQNLLEWDVQLEWHNCRINIGQQQQSEETMLSDEDEEDEGNSAPTNADIKMWGQRLIAMSARSSKKSNKRAKT</sequence>
<evidence type="ECO:0000313" key="3">
    <source>
        <dbReference type="Proteomes" id="UP000694388"/>
    </source>
</evidence>
<dbReference type="Ensembl" id="ENSEBUT00000006096.1">
    <property type="protein sequence ID" value="ENSEBUP00000005655.1"/>
    <property type="gene ID" value="ENSEBUG00000003830.1"/>
</dbReference>
<accession>A0A8C4NEE2</accession>
<keyword evidence="3" id="KW-1185">Reference proteome</keyword>
<evidence type="ECO:0000313" key="2">
    <source>
        <dbReference type="Ensembl" id="ENSEBUP00000005655.1"/>
    </source>
</evidence>
<reference evidence="2" key="1">
    <citation type="submission" date="2025-08" db="UniProtKB">
        <authorList>
            <consortium name="Ensembl"/>
        </authorList>
    </citation>
    <scope>IDENTIFICATION</scope>
</reference>
<feature type="compositionally biased region" description="Acidic residues" evidence="1">
    <location>
        <begin position="215"/>
        <end position="225"/>
    </location>
</feature>
<dbReference type="AlphaFoldDB" id="A0A8C4NEE2"/>
<name>A0A8C4NEE2_EPTBU</name>
<proteinExistence type="predicted"/>
<evidence type="ECO:0000256" key="1">
    <source>
        <dbReference type="SAM" id="MobiDB-lite"/>
    </source>
</evidence>
<protein>
    <submittedName>
        <fullName evidence="2">Uncharacterized protein</fullName>
    </submittedName>
</protein>
<feature type="region of interest" description="Disordered" evidence="1">
    <location>
        <begin position="207"/>
        <end position="234"/>
    </location>
</feature>
<dbReference type="Proteomes" id="UP000694388">
    <property type="component" value="Unplaced"/>
</dbReference>
<reference evidence="2" key="2">
    <citation type="submission" date="2025-09" db="UniProtKB">
        <authorList>
            <consortium name="Ensembl"/>
        </authorList>
    </citation>
    <scope>IDENTIFICATION</scope>
</reference>